<evidence type="ECO:0000256" key="1">
    <source>
        <dbReference type="SAM" id="Phobius"/>
    </source>
</evidence>
<keyword evidence="1" id="KW-0812">Transmembrane</keyword>
<dbReference type="OrthoDB" id="7845793at2759"/>
<keyword evidence="1" id="KW-1133">Transmembrane helix</keyword>
<gene>
    <name evidence="2" type="primary">Dper\GL24091</name>
    <name evidence="2" type="ORF">Dper_GL24091</name>
</gene>
<accession>B4G3D9</accession>
<reference evidence="2 3" key="1">
    <citation type="journal article" date="2007" name="Nature">
        <title>Evolution of genes and genomes on the Drosophila phylogeny.</title>
        <authorList>
            <consortium name="Drosophila 12 Genomes Consortium"/>
            <person name="Clark A.G."/>
            <person name="Eisen M.B."/>
            <person name="Smith D.R."/>
            <person name="Bergman C.M."/>
            <person name="Oliver B."/>
            <person name="Markow T.A."/>
            <person name="Kaufman T.C."/>
            <person name="Kellis M."/>
            <person name="Gelbart W."/>
            <person name="Iyer V.N."/>
            <person name="Pollard D.A."/>
            <person name="Sackton T.B."/>
            <person name="Larracuente A.M."/>
            <person name="Singh N.D."/>
            <person name="Abad J.P."/>
            <person name="Abt D.N."/>
            <person name="Adryan B."/>
            <person name="Aguade M."/>
            <person name="Akashi H."/>
            <person name="Anderson W.W."/>
            <person name="Aquadro C.F."/>
            <person name="Ardell D.H."/>
            <person name="Arguello R."/>
            <person name="Artieri C.G."/>
            <person name="Barbash D.A."/>
            <person name="Barker D."/>
            <person name="Barsanti P."/>
            <person name="Batterham P."/>
            <person name="Batzoglou S."/>
            <person name="Begun D."/>
            <person name="Bhutkar A."/>
            <person name="Blanco E."/>
            <person name="Bosak S.A."/>
            <person name="Bradley R.K."/>
            <person name="Brand A.D."/>
            <person name="Brent M.R."/>
            <person name="Brooks A.N."/>
            <person name="Brown R.H."/>
            <person name="Butlin R.K."/>
            <person name="Caggese C."/>
            <person name="Calvi B.R."/>
            <person name="Bernardo de Carvalho A."/>
            <person name="Caspi A."/>
            <person name="Castrezana S."/>
            <person name="Celniker S.E."/>
            <person name="Chang J.L."/>
            <person name="Chapple C."/>
            <person name="Chatterji S."/>
            <person name="Chinwalla A."/>
            <person name="Civetta A."/>
            <person name="Clifton S.W."/>
            <person name="Comeron J.M."/>
            <person name="Costello J.C."/>
            <person name="Coyne J.A."/>
            <person name="Daub J."/>
            <person name="David R.G."/>
            <person name="Delcher A.L."/>
            <person name="Delehaunty K."/>
            <person name="Do C.B."/>
            <person name="Ebling H."/>
            <person name="Edwards K."/>
            <person name="Eickbush T."/>
            <person name="Evans J.D."/>
            <person name="Filipski A."/>
            <person name="Findeiss S."/>
            <person name="Freyhult E."/>
            <person name="Fulton L."/>
            <person name="Fulton R."/>
            <person name="Garcia A.C."/>
            <person name="Gardiner A."/>
            <person name="Garfield D.A."/>
            <person name="Garvin B.E."/>
            <person name="Gibson G."/>
            <person name="Gilbert D."/>
            <person name="Gnerre S."/>
            <person name="Godfrey J."/>
            <person name="Good R."/>
            <person name="Gotea V."/>
            <person name="Gravely B."/>
            <person name="Greenberg A.J."/>
            <person name="Griffiths-Jones S."/>
            <person name="Gross S."/>
            <person name="Guigo R."/>
            <person name="Gustafson E.A."/>
            <person name="Haerty W."/>
            <person name="Hahn M.W."/>
            <person name="Halligan D.L."/>
            <person name="Halpern A.L."/>
            <person name="Halter G.M."/>
            <person name="Han M.V."/>
            <person name="Heger A."/>
            <person name="Hillier L."/>
            <person name="Hinrichs A.S."/>
            <person name="Holmes I."/>
            <person name="Hoskins R.A."/>
            <person name="Hubisz M.J."/>
            <person name="Hultmark D."/>
            <person name="Huntley M.A."/>
            <person name="Jaffe D.B."/>
            <person name="Jagadeeshan S."/>
            <person name="Jeck W.R."/>
            <person name="Johnson J."/>
            <person name="Jones C.D."/>
            <person name="Jordan W.C."/>
            <person name="Karpen G.H."/>
            <person name="Kataoka E."/>
            <person name="Keightley P.D."/>
            <person name="Kheradpour P."/>
            <person name="Kirkness E.F."/>
            <person name="Koerich L.B."/>
            <person name="Kristiansen K."/>
            <person name="Kudrna D."/>
            <person name="Kulathinal R.J."/>
            <person name="Kumar S."/>
            <person name="Kwok R."/>
            <person name="Lander E."/>
            <person name="Langley C.H."/>
            <person name="Lapoint R."/>
            <person name="Lazzaro B.P."/>
            <person name="Lee S.J."/>
            <person name="Levesque L."/>
            <person name="Li R."/>
            <person name="Lin C.F."/>
            <person name="Lin M.F."/>
            <person name="Lindblad-Toh K."/>
            <person name="Llopart A."/>
            <person name="Long M."/>
            <person name="Low L."/>
            <person name="Lozovsky E."/>
            <person name="Lu J."/>
            <person name="Luo M."/>
            <person name="Machado C.A."/>
            <person name="Makalowski W."/>
            <person name="Marzo M."/>
            <person name="Matsuda M."/>
            <person name="Matzkin L."/>
            <person name="McAllister B."/>
            <person name="McBride C.S."/>
            <person name="McKernan B."/>
            <person name="McKernan K."/>
            <person name="Mendez-Lago M."/>
            <person name="Minx P."/>
            <person name="Mollenhauer M.U."/>
            <person name="Montooth K."/>
            <person name="Mount S.M."/>
            <person name="Mu X."/>
            <person name="Myers E."/>
            <person name="Negre B."/>
            <person name="Newfeld S."/>
            <person name="Nielsen R."/>
            <person name="Noor M.A."/>
            <person name="O'Grady P."/>
            <person name="Pachter L."/>
            <person name="Papaceit M."/>
            <person name="Parisi M.J."/>
            <person name="Parisi M."/>
            <person name="Parts L."/>
            <person name="Pedersen J.S."/>
            <person name="Pesole G."/>
            <person name="Phillippy A.M."/>
            <person name="Ponting C.P."/>
            <person name="Pop M."/>
            <person name="Porcelli D."/>
            <person name="Powell J.R."/>
            <person name="Prohaska S."/>
            <person name="Pruitt K."/>
            <person name="Puig M."/>
            <person name="Quesneville H."/>
            <person name="Ram K.R."/>
            <person name="Rand D."/>
            <person name="Rasmussen M.D."/>
            <person name="Reed L.K."/>
            <person name="Reenan R."/>
            <person name="Reily A."/>
            <person name="Remington K.A."/>
            <person name="Rieger T.T."/>
            <person name="Ritchie M.G."/>
            <person name="Robin C."/>
            <person name="Rogers Y.H."/>
            <person name="Rohde C."/>
            <person name="Rozas J."/>
            <person name="Rubenfield M.J."/>
            <person name="Ruiz A."/>
            <person name="Russo S."/>
            <person name="Salzberg S.L."/>
            <person name="Sanchez-Gracia A."/>
            <person name="Saranga D.J."/>
            <person name="Sato H."/>
            <person name="Schaeffer S.W."/>
            <person name="Schatz M.C."/>
            <person name="Schlenke T."/>
            <person name="Schwartz R."/>
            <person name="Segarra C."/>
            <person name="Singh R.S."/>
            <person name="Sirot L."/>
            <person name="Sirota M."/>
            <person name="Sisneros N.B."/>
            <person name="Smith C.D."/>
            <person name="Smith T.F."/>
            <person name="Spieth J."/>
            <person name="Stage D.E."/>
            <person name="Stark A."/>
            <person name="Stephan W."/>
            <person name="Strausberg R.L."/>
            <person name="Strempel S."/>
            <person name="Sturgill D."/>
            <person name="Sutton G."/>
            <person name="Sutton G.G."/>
            <person name="Tao W."/>
            <person name="Teichmann S."/>
            <person name="Tobari Y.N."/>
            <person name="Tomimura Y."/>
            <person name="Tsolas J.M."/>
            <person name="Valente V.L."/>
            <person name="Venter E."/>
            <person name="Venter J.C."/>
            <person name="Vicario S."/>
            <person name="Vieira F.G."/>
            <person name="Vilella A.J."/>
            <person name="Villasante A."/>
            <person name="Walenz B."/>
            <person name="Wang J."/>
            <person name="Wasserman M."/>
            <person name="Watts T."/>
            <person name="Wilson D."/>
            <person name="Wilson R.K."/>
            <person name="Wing R.A."/>
            <person name="Wolfner M.F."/>
            <person name="Wong A."/>
            <person name="Wong G.K."/>
            <person name="Wu C.I."/>
            <person name="Wu G."/>
            <person name="Yamamoto D."/>
            <person name="Yang H.P."/>
            <person name="Yang S.P."/>
            <person name="Yorke J.A."/>
            <person name="Yoshida K."/>
            <person name="Zdobnov E."/>
            <person name="Zhang P."/>
            <person name="Zhang Y."/>
            <person name="Zimin A.V."/>
            <person name="Baldwin J."/>
            <person name="Abdouelleil A."/>
            <person name="Abdulkadir J."/>
            <person name="Abebe A."/>
            <person name="Abera B."/>
            <person name="Abreu J."/>
            <person name="Acer S.C."/>
            <person name="Aftuck L."/>
            <person name="Alexander A."/>
            <person name="An P."/>
            <person name="Anderson E."/>
            <person name="Anderson S."/>
            <person name="Arachi H."/>
            <person name="Azer M."/>
            <person name="Bachantsang P."/>
            <person name="Barry A."/>
            <person name="Bayul T."/>
            <person name="Berlin A."/>
            <person name="Bessette D."/>
            <person name="Bloom T."/>
            <person name="Blye J."/>
            <person name="Boguslavskiy L."/>
            <person name="Bonnet C."/>
            <person name="Boukhgalter B."/>
            <person name="Bourzgui I."/>
            <person name="Brown A."/>
            <person name="Cahill P."/>
            <person name="Channer S."/>
            <person name="Cheshatsang Y."/>
            <person name="Chuda L."/>
            <person name="Citroen M."/>
            <person name="Collymore A."/>
            <person name="Cooke P."/>
            <person name="Costello M."/>
            <person name="D'Aco K."/>
            <person name="Daza R."/>
            <person name="De Haan G."/>
            <person name="DeGray S."/>
            <person name="DeMaso C."/>
            <person name="Dhargay N."/>
            <person name="Dooley K."/>
            <person name="Dooley E."/>
            <person name="Doricent M."/>
            <person name="Dorje P."/>
            <person name="Dorjee K."/>
            <person name="Dupes A."/>
            <person name="Elong R."/>
            <person name="Falk J."/>
            <person name="Farina A."/>
            <person name="Faro S."/>
            <person name="Ferguson D."/>
            <person name="Fisher S."/>
            <person name="Foley C.D."/>
            <person name="Franke A."/>
            <person name="Friedrich D."/>
            <person name="Gadbois L."/>
            <person name="Gearin G."/>
            <person name="Gearin C.R."/>
            <person name="Giannoukos G."/>
            <person name="Goode T."/>
            <person name="Graham J."/>
            <person name="Grandbois E."/>
            <person name="Grewal S."/>
            <person name="Gyaltsen K."/>
            <person name="Hafez N."/>
            <person name="Hagos B."/>
            <person name="Hall J."/>
            <person name="Henson C."/>
            <person name="Hollinger A."/>
            <person name="Honan T."/>
            <person name="Huard M.D."/>
            <person name="Hughes L."/>
            <person name="Hurhula B."/>
            <person name="Husby M.E."/>
            <person name="Kamat A."/>
            <person name="Kanga B."/>
            <person name="Kashin S."/>
            <person name="Khazanovich D."/>
            <person name="Kisner P."/>
            <person name="Lance K."/>
            <person name="Lara M."/>
            <person name="Lee W."/>
            <person name="Lennon N."/>
            <person name="Letendre F."/>
            <person name="LeVine R."/>
            <person name="Lipovsky A."/>
            <person name="Liu X."/>
            <person name="Liu J."/>
            <person name="Liu S."/>
            <person name="Lokyitsang T."/>
            <person name="Lokyitsang Y."/>
            <person name="Lubonja R."/>
            <person name="Lui A."/>
            <person name="MacDonald P."/>
            <person name="Magnisalis V."/>
            <person name="Maru K."/>
            <person name="Matthews C."/>
            <person name="McCusker W."/>
            <person name="McDonough S."/>
            <person name="Mehta T."/>
            <person name="Meldrim J."/>
            <person name="Meneus L."/>
            <person name="Mihai O."/>
            <person name="Mihalev A."/>
            <person name="Mihova T."/>
            <person name="Mittelman R."/>
            <person name="Mlenga V."/>
            <person name="Montmayeur A."/>
            <person name="Mulrain L."/>
            <person name="Navidi A."/>
            <person name="Naylor J."/>
            <person name="Negash T."/>
            <person name="Nguyen T."/>
            <person name="Nguyen N."/>
            <person name="Nicol R."/>
            <person name="Norbu C."/>
            <person name="Norbu N."/>
            <person name="Novod N."/>
            <person name="O'Neill B."/>
            <person name="Osman S."/>
            <person name="Markiewicz E."/>
            <person name="Oyono O.L."/>
            <person name="Patti C."/>
            <person name="Phunkhang P."/>
            <person name="Pierre F."/>
            <person name="Priest M."/>
            <person name="Raghuraman S."/>
            <person name="Rege F."/>
            <person name="Reyes R."/>
            <person name="Rise C."/>
            <person name="Rogov P."/>
            <person name="Ross K."/>
            <person name="Ryan E."/>
            <person name="Settipalli S."/>
            <person name="Shea T."/>
            <person name="Sherpa N."/>
            <person name="Shi L."/>
            <person name="Shih D."/>
            <person name="Sparrow T."/>
            <person name="Spaulding J."/>
            <person name="Stalker J."/>
            <person name="Stange-Thomann N."/>
            <person name="Stavropoulos S."/>
            <person name="Stone C."/>
            <person name="Strader C."/>
            <person name="Tesfaye S."/>
            <person name="Thomson T."/>
            <person name="Thoulutsang Y."/>
            <person name="Thoulutsang D."/>
            <person name="Topham K."/>
            <person name="Topping I."/>
            <person name="Tsamla T."/>
            <person name="Vassiliev H."/>
            <person name="Vo A."/>
            <person name="Wangchuk T."/>
            <person name="Wangdi T."/>
            <person name="Weiand M."/>
            <person name="Wilkinson J."/>
            <person name="Wilson A."/>
            <person name="Yadav S."/>
            <person name="Young G."/>
            <person name="Yu Q."/>
            <person name="Zembek L."/>
            <person name="Zhong D."/>
            <person name="Zimmer A."/>
            <person name="Zwirko Z."/>
            <person name="Jaffe D.B."/>
            <person name="Alvarez P."/>
            <person name="Brockman W."/>
            <person name="Butler J."/>
            <person name="Chin C."/>
            <person name="Gnerre S."/>
            <person name="Grabherr M."/>
            <person name="Kleber M."/>
            <person name="Mauceli E."/>
            <person name="MacCallum I."/>
        </authorList>
    </citation>
    <scope>NUCLEOTIDE SEQUENCE [LARGE SCALE GENOMIC DNA]</scope>
    <source>
        <strain evidence="3">MSH-3 / Tucson 14011-0111.49</strain>
    </source>
</reference>
<name>B4G3D9_DROPE</name>
<organism evidence="3">
    <name type="scientific">Drosophila persimilis</name>
    <name type="common">Fruit fly</name>
    <dbReference type="NCBI Taxonomy" id="7234"/>
    <lineage>
        <taxon>Eukaryota</taxon>
        <taxon>Metazoa</taxon>
        <taxon>Ecdysozoa</taxon>
        <taxon>Arthropoda</taxon>
        <taxon>Hexapoda</taxon>
        <taxon>Insecta</taxon>
        <taxon>Pterygota</taxon>
        <taxon>Neoptera</taxon>
        <taxon>Endopterygota</taxon>
        <taxon>Diptera</taxon>
        <taxon>Brachycera</taxon>
        <taxon>Muscomorpha</taxon>
        <taxon>Ephydroidea</taxon>
        <taxon>Drosophilidae</taxon>
        <taxon>Drosophila</taxon>
        <taxon>Sophophora</taxon>
    </lineage>
</organism>
<sequence>MASLQDLEAFEAGAKLVQDDEEVPPPRVSAHRIVMSVFILILFNLTLIAAIIGFYLYTQTNSGKDQQKVLNGVYCVGAIALFVVLYQMGVSREFRPIYICVTTDMGYVQQDLSKDNPNFYYI</sequence>
<evidence type="ECO:0000313" key="3">
    <source>
        <dbReference type="Proteomes" id="UP000008744"/>
    </source>
</evidence>
<dbReference type="EMBL" id="CH479179">
    <property type="protein sequence ID" value="EDW24321.1"/>
    <property type="molecule type" value="Genomic_DNA"/>
</dbReference>
<dbReference type="OMA" id="SAHRIVM"/>
<dbReference type="AlphaFoldDB" id="B4G3D9"/>
<keyword evidence="3" id="KW-1185">Reference proteome</keyword>
<proteinExistence type="predicted"/>
<dbReference type="Proteomes" id="UP000008744">
    <property type="component" value="Unassembled WGS sequence"/>
</dbReference>
<keyword evidence="1" id="KW-0472">Membrane</keyword>
<dbReference type="HOGENOM" id="CLU_2029088_0_0_1"/>
<feature type="transmembrane region" description="Helical" evidence="1">
    <location>
        <begin position="33"/>
        <end position="57"/>
    </location>
</feature>
<feature type="transmembrane region" description="Helical" evidence="1">
    <location>
        <begin position="69"/>
        <end position="88"/>
    </location>
</feature>
<dbReference type="KEGG" id="dpe:6587920"/>
<protein>
    <submittedName>
        <fullName evidence="2">GL24091</fullName>
    </submittedName>
</protein>
<evidence type="ECO:0000313" key="2">
    <source>
        <dbReference type="EMBL" id="EDW24321.1"/>
    </source>
</evidence>